<organism evidence="11 12">
    <name type="scientific">Salix dunnii</name>
    <dbReference type="NCBI Taxonomy" id="1413687"/>
    <lineage>
        <taxon>Eukaryota</taxon>
        <taxon>Viridiplantae</taxon>
        <taxon>Streptophyta</taxon>
        <taxon>Embryophyta</taxon>
        <taxon>Tracheophyta</taxon>
        <taxon>Spermatophyta</taxon>
        <taxon>Magnoliopsida</taxon>
        <taxon>eudicotyledons</taxon>
        <taxon>Gunneridae</taxon>
        <taxon>Pentapetalae</taxon>
        <taxon>rosids</taxon>
        <taxon>fabids</taxon>
        <taxon>Malpighiales</taxon>
        <taxon>Salicaceae</taxon>
        <taxon>Saliceae</taxon>
        <taxon>Salix</taxon>
    </lineage>
</organism>
<dbReference type="SUPFAM" id="SSF48264">
    <property type="entry name" value="Cytochrome P450"/>
    <property type="match status" value="2"/>
</dbReference>
<dbReference type="GO" id="GO:0016125">
    <property type="term" value="P:sterol metabolic process"/>
    <property type="evidence" value="ECO:0007669"/>
    <property type="project" value="TreeGrafter"/>
</dbReference>
<dbReference type="GO" id="GO:0005506">
    <property type="term" value="F:iron ion binding"/>
    <property type="evidence" value="ECO:0007669"/>
    <property type="project" value="InterPro"/>
</dbReference>
<dbReference type="Gene3D" id="1.10.630.10">
    <property type="entry name" value="Cytochrome P450"/>
    <property type="match status" value="2"/>
</dbReference>
<dbReference type="InterPro" id="IPR017972">
    <property type="entry name" value="Cyt_P450_CS"/>
</dbReference>
<dbReference type="InterPro" id="IPR002401">
    <property type="entry name" value="Cyt_P450_E_grp-I"/>
</dbReference>
<dbReference type="GO" id="GO:0016020">
    <property type="term" value="C:membrane"/>
    <property type="evidence" value="ECO:0007669"/>
    <property type="project" value="UniProtKB-SubCell"/>
</dbReference>
<keyword evidence="6 10" id="KW-1133">Transmembrane helix</keyword>
<evidence type="ECO:0000256" key="1">
    <source>
        <dbReference type="ARBA" id="ARBA00001971"/>
    </source>
</evidence>
<evidence type="ECO:0000313" key="12">
    <source>
        <dbReference type="Proteomes" id="UP000657918"/>
    </source>
</evidence>
<keyword evidence="9" id="KW-0349">Heme</keyword>
<accession>A0A835ML43</accession>
<sequence length="1027" mass="117569">MTLMSSLSVHQPLDIRIILTKLSKQIDSEIHKSEVTDMDDLPFPYFFVHLVVLSISLSLIFLVYKKKSTSIKFPPGRTGWPIIGEAWEFVMAGKRGAPEQFINERMKKYSAEVFQTSLFGDNMAVFCGASGNKFVFSSENKYVATWWPRTMKKIIYFPEHVGNSSIEETAALRRFLPEFLKPEALQHYIPIMDSMAREHLEADWFPHEQVKVFPLSKKYTFSLACRLFMRIKDLDHVTRLANHFALVSDGLVSVPINFPGTAYNRAIKGGKMIREELLAIIKQRERELISNNIDGLEAIDLLTRMLITPDENGKTMNHKEIVNKIIGILVASHETTSSSITMVMYYLARHPCIYQKVLKEQAEIALSKAPGELLNWNDVQKMKYTWCVVCETMRFSSPAQGAFREAITDFSYAGFLIPKGWKVHWSVHSTHKNPEYFPDPEKFDPSRFEGSGPAPYTFVPFGGGPRMCAGKEYARLEILVFMHNVMTKFKWERVIPEEQVLNISFPMPVNGLPILLSPHSAMPEIVMYMDMDLRLLLPYLLPTAVLFISLYLIFSAYRRKSSTAKLPPGKTGWPIIGETWDFVRAGRSGTPEKFVNERMSKYSPDVFRTSLLGDNLALFCGATGNKFLFSSENKYVTTWWPRPIQRILSFPEEIVSSSKDDSTILRRFLPEILKPEALKHYIPVMDSMAKDHLEADWSPNKQVRALPLSKKYTFALACRLFMNIKDPAHVKRLENHFTLVSDGLVSVPINFPGTTYYRAVKGGKIIREELLAIMMQRKTELASENYKEGAEGTDLLTRMLLASDDNGQPLNERDIAYKVLGLLVAGHDTTSSAITMVMYYLAEYPHIYQRLQRFRLQIMKLPWKFEQKEIAMSKASGELLNWEDVQKMKYSWSVACEVLRVSPPVSGTFREVIADFSFAGFTIPKGWKAYWSVYSTHKNPKYFPDPERFDPSRFEGKGPAPYTFVPFGGGPFMCAGKEYARLEILVFLHNLVNRFKWEKVIPNEKIMYTSFAMPVKGLPVLLQPLKN</sequence>
<feature type="transmembrane region" description="Helical" evidence="10">
    <location>
        <begin position="43"/>
        <end position="64"/>
    </location>
</feature>
<evidence type="ECO:0000256" key="8">
    <source>
        <dbReference type="ARBA" id="ARBA00023004"/>
    </source>
</evidence>
<dbReference type="PRINTS" id="PR00463">
    <property type="entry name" value="EP450I"/>
</dbReference>
<evidence type="ECO:0000256" key="9">
    <source>
        <dbReference type="PIRSR" id="PIRSR602401-1"/>
    </source>
</evidence>
<dbReference type="GO" id="GO:0016705">
    <property type="term" value="F:oxidoreductase activity, acting on paired donors, with incorporation or reduction of molecular oxygen"/>
    <property type="evidence" value="ECO:0007669"/>
    <property type="project" value="InterPro"/>
</dbReference>
<reference evidence="11 12" key="1">
    <citation type="submission" date="2020-10" db="EMBL/GenBank/DDBJ databases">
        <title>Plant Genome Project.</title>
        <authorList>
            <person name="Zhang R.-G."/>
        </authorList>
    </citation>
    <scope>NUCLEOTIDE SEQUENCE [LARGE SCALE GENOMIC DNA]</scope>
    <source>
        <strain evidence="11">FAFU-HL-1</strain>
        <tissue evidence="11">Leaf</tissue>
    </source>
</reference>
<comment type="subcellular location">
    <subcellularLocation>
        <location evidence="2">Membrane</location>
        <topology evidence="2">Single-pass membrane protein</topology>
    </subcellularLocation>
</comment>
<proteinExistence type="inferred from homology"/>
<evidence type="ECO:0000313" key="11">
    <source>
        <dbReference type="EMBL" id="KAF9670597.1"/>
    </source>
</evidence>
<dbReference type="AlphaFoldDB" id="A0A835ML43"/>
<evidence type="ECO:0000256" key="4">
    <source>
        <dbReference type="ARBA" id="ARBA00022692"/>
    </source>
</evidence>
<dbReference type="PROSITE" id="PS00086">
    <property type="entry name" value="CYTOCHROME_P450"/>
    <property type="match status" value="1"/>
</dbReference>
<keyword evidence="12" id="KW-1185">Reference proteome</keyword>
<comment type="similarity">
    <text evidence="3">Belongs to the cytochrome P450 family.</text>
</comment>
<dbReference type="Pfam" id="PF00067">
    <property type="entry name" value="p450"/>
    <property type="match status" value="2"/>
</dbReference>
<dbReference type="OrthoDB" id="3945418at2759"/>
<dbReference type="PRINTS" id="PR00385">
    <property type="entry name" value="P450"/>
</dbReference>
<name>A0A835ML43_9ROSI</name>
<dbReference type="InterPro" id="IPR036396">
    <property type="entry name" value="Cyt_P450_sf"/>
</dbReference>
<dbReference type="PANTHER" id="PTHR24286">
    <property type="entry name" value="CYTOCHROME P450 26"/>
    <property type="match status" value="1"/>
</dbReference>
<dbReference type="CDD" id="cd11043">
    <property type="entry name" value="CYP90-like"/>
    <property type="match status" value="2"/>
</dbReference>
<feature type="transmembrane region" description="Helical" evidence="10">
    <location>
        <begin position="536"/>
        <end position="557"/>
    </location>
</feature>
<evidence type="ECO:0000256" key="2">
    <source>
        <dbReference type="ARBA" id="ARBA00004167"/>
    </source>
</evidence>
<evidence type="ECO:0000256" key="6">
    <source>
        <dbReference type="ARBA" id="ARBA00022989"/>
    </source>
</evidence>
<comment type="caution">
    <text evidence="11">The sequence shown here is derived from an EMBL/GenBank/DDBJ whole genome shotgun (WGS) entry which is preliminary data.</text>
</comment>
<evidence type="ECO:0008006" key="13">
    <source>
        <dbReference type="Google" id="ProtNLM"/>
    </source>
</evidence>
<protein>
    <recommendedName>
        <fullName evidence="13">Cytochrome P450</fullName>
    </recommendedName>
</protein>
<dbReference type="PANTHER" id="PTHR24286:SF53">
    <property type="entry name" value="BETA-AMYRIN 28-OXIDASE-LIKE"/>
    <property type="match status" value="1"/>
</dbReference>
<keyword evidence="8 9" id="KW-0408">Iron</keyword>
<evidence type="ECO:0000256" key="10">
    <source>
        <dbReference type="SAM" id="Phobius"/>
    </source>
</evidence>
<keyword evidence="4 10" id="KW-0812">Transmembrane</keyword>
<dbReference type="EMBL" id="JADGMS010000013">
    <property type="protein sequence ID" value="KAF9670597.1"/>
    <property type="molecule type" value="Genomic_DNA"/>
</dbReference>
<keyword evidence="7" id="KW-0560">Oxidoreductase</keyword>
<evidence type="ECO:0000256" key="5">
    <source>
        <dbReference type="ARBA" id="ARBA00022723"/>
    </source>
</evidence>
<comment type="cofactor">
    <cofactor evidence="1 9">
        <name>heme</name>
        <dbReference type="ChEBI" id="CHEBI:30413"/>
    </cofactor>
</comment>
<evidence type="ECO:0000256" key="7">
    <source>
        <dbReference type="ARBA" id="ARBA00023002"/>
    </source>
</evidence>
<dbReference type="Proteomes" id="UP000657918">
    <property type="component" value="Unassembled WGS sequence"/>
</dbReference>
<feature type="binding site" description="axial binding residue" evidence="9">
    <location>
        <position position="974"/>
    </location>
    <ligand>
        <name>heme</name>
        <dbReference type="ChEBI" id="CHEBI:30413"/>
    </ligand>
    <ligandPart>
        <name>Fe</name>
        <dbReference type="ChEBI" id="CHEBI:18248"/>
    </ligandPart>
</feature>
<dbReference type="FunFam" id="1.10.630.10:FF:000022">
    <property type="entry name" value="Taxadiene 5-alpha hydroxylase"/>
    <property type="match status" value="2"/>
</dbReference>
<keyword evidence="5 9" id="KW-0479">Metal-binding</keyword>
<dbReference type="GO" id="GO:0004497">
    <property type="term" value="F:monooxygenase activity"/>
    <property type="evidence" value="ECO:0007669"/>
    <property type="project" value="InterPro"/>
</dbReference>
<dbReference type="GO" id="GO:0020037">
    <property type="term" value="F:heme binding"/>
    <property type="evidence" value="ECO:0007669"/>
    <property type="project" value="InterPro"/>
</dbReference>
<evidence type="ECO:0000256" key="3">
    <source>
        <dbReference type="ARBA" id="ARBA00010617"/>
    </source>
</evidence>
<keyword evidence="10" id="KW-0472">Membrane</keyword>
<dbReference type="InterPro" id="IPR001128">
    <property type="entry name" value="Cyt_P450"/>
</dbReference>
<gene>
    <name evidence="11" type="ORF">SADUNF_Sadunf13G0085400</name>
</gene>